<dbReference type="Proteomes" id="UP000310066">
    <property type="component" value="Unassembled WGS sequence"/>
</dbReference>
<evidence type="ECO:0000313" key="3">
    <source>
        <dbReference type="Proteomes" id="UP000310066"/>
    </source>
</evidence>
<organism evidence="2 3">
    <name type="scientific">Friedmanniomyces endolithicus</name>
    <dbReference type="NCBI Taxonomy" id="329885"/>
    <lineage>
        <taxon>Eukaryota</taxon>
        <taxon>Fungi</taxon>
        <taxon>Dikarya</taxon>
        <taxon>Ascomycota</taxon>
        <taxon>Pezizomycotina</taxon>
        <taxon>Dothideomycetes</taxon>
        <taxon>Dothideomycetidae</taxon>
        <taxon>Mycosphaerellales</taxon>
        <taxon>Teratosphaeriaceae</taxon>
        <taxon>Friedmanniomyces</taxon>
    </lineage>
</organism>
<dbReference type="EMBL" id="NAJP01000037">
    <property type="protein sequence ID" value="TKA39791.1"/>
    <property type="molecule type" value="Genomic_DNA"/>
</dbReference>
<proteinExistence type="predicted"/>
<evidence type="ECO:0000256" key="1">
    <source>
        <dbReference type="SAM" id="MobiDB-lite"/>
    </source>
</evidence>
<evidence type="ECO:0000313" key="2">
    <source>
        <dbReference type="EMBL" id="TKA39791.1"/>
    </source>
</evidence>
<dbReference type="AlphaFoldDB" id="A0A4U0UUM6"/>
<sequence>MAYTPPRGTCNYKPSMMSLACPCLRFMLHPVKAATSFECDGCSHHASFHSLENPNEDAVLRKWAQQEADHKEQQAAATAATTSKKRKLTTQSAAYDEDDVQILTSALPAGGKRGAAKSGLARTKKAGESASVTAHAPGVAEDPTGSGTGLTRF</sequence>
<dbReference type="OrthoDB" id="5424021at2759"/>
<gene>
    <name evidence="2" type="ORF">B0A54_08428</name>
</gene>
<accession>A0A4U0UUM6</accession>
<reference evidence="2 3" key="1">
    <citation type="submission" date="2017-03" db="EMBL/GenBank/DDBJ databases">
        <title>Genomes of endolithic fungi from Antarctica.</title>
        <authorList>
            <person name="Coleine C."/>
            <person name="Masonjones S."/>
            <person name="Stajich J.E."/>
        </authorList>
    </citation>
    <scope>NUCLEOTIDE SEQUENCE [LARGE SCALE GENOMIC DNA]</scope>
    <source>
        <strain evidence="2 3">CCFEE 5311</strain>
    </source>
</reference>
<name>A0A4U0UUM6_9PEZI</name>
<feature type="region of interest" description="Disordered" evidence="1">
    <location>
        <begin position="64"/>
        <end position="153"/>
    </location>
</feature>
<comment type="caution">
    <text evidence="2">The sequence shown here is derived from an EMBL/GenBank/DDBJ whole genome shotgun (WGS) entry which is preliminary data.</text>
</comment>
<protein>
    <submittedName>
        <fullName evidence="2">Uncharacterized protein</fullName>
    </submittedName>
</protein>